<accession>A0ABU7DNS8</accession>
<keyword evidence="2" id="KW-0472">Membrane</keyword>
<keyword evidence="2" id="KW-0812">Transmembrane</keyword>
<name>A0ABU7DNS8_9TELE</name>
<proteinExistence type="predicted"/>
<keyword evidence="4" id="KW-1185">Reference proteome</keyword>
<gene>
    <name evidence="3" type="ORF">CHARACLAT_006252</name>
</gene>
<evidence type="ECO:0000313" key="3">
    <source>
        <dbReference type="EMBL" id="MED6276756.1"/>
    </source>
</evidence>
<feature type="transmembrane region" description="Helical" evidence="2">
    <location>
        <begin position="334"/>
        <end position="356"/>
    </location>
</feature>
<dbReference type="Proteomes" id="UP001352852">
    <property type="component" value="Unassembled WGS sequence"/>
</dbReference>
<keyword evidence="2" id="KW-1133">Transmembrane helix</keyword>
<evidence type="ECO:0000256" key="2">
    <source>
        <dbReference type="SAM" id="Phobius"/>
    </source>
</evidence>
<evidence type="ECO:0000256" key="1">
    <source>
        <dbReference type="SAM" id="MobiDB-lite"/>
    </source>
</evidence>
<dbReference type="EMBL" id="JAHUTJ010033110">
    <property type="protein sequence ID" value="MED6276756.1"/>
    <property type="molecule type" value="Genomic_DNA"/>
</dbReference>
<reference evidence="3 4" key="1">
    <citation type="submission" date="2021-06" db="EMBL/GenBank/DDBJ databases">
        <authorList>
            <person name="Palmer J.M."/>
        </authorList>
    </citation>
    <scope>NUCLEOTIDE SEQUENCE [LARGE SCALE GENOMIC DNA]</scope>
    <source>
        <strain evidence="3 4">CL_MEX2019</strain>
        <tissue evidence="3">Muscle</tissue>
    </source>
</reference>
<feature type="region of interest" description="Disordered" evidence="1">
    <location>
        <begin position="362"/>
        <end position="401"/>
    </location>
</feature>
<organism evidence="3 4">
    <name type="scientific">Characodon lateralis</name>
    <dbReference type="NCBI Taxonomy" id="208331"/>
    <lineage>
        <taxon>Eukaryota</taxon>
        <taxon>Metazoa</taxon>
        <taxon>Chordata</taxon>
        <taxon>Craniata</taxon>
        <taxon>Vertebrata</taxon>
        <taxon>Euteleostomi</taxon>
        <taxon>Actinopterygii</taxon>
        <taxon>Neopterygii</taxon>
        <taxon>Teleostei</taxon>
        <taxon>Neoteleostei</taxon>
        <taxon>Acanthomorphata</taxon>
        <taxon>Ovalentaria</taxon>
        <taxon>Atherinomorphae</taxon>
        <taxon>Cyprinodontiformes</taxon>
        <taxon>Goodeidae</taxon>
        <taxon>Characodon</taxon>
    </lineage>
</organism>
<evidence type="ECO:0000313" key="4">
    <source>
        <dbReference type="Proteomes" id="UP001352852"/>
    </source>
</evidence>
<sequence length="443" mass="47773">MGFFHSPVRCLPSGVEGWEKRRAFWSGSGLGWELGLEGHLVPGLAFWLSQDRLNFFRSRSLPLVLGPLAGMGRQVQTVCHAGVCAVGMLGCLQGWGVELAGCPVFGALWWASSDASSSGSGSVLLPSLLCPRGGAYSMWWVGAHLWECAPVVRGFMAFGFGGRVLWCMPDHSRRLVARSWAPWLCRAFAWGVMCPGSMAGSALTDSCRRCLWARRYSSLGLLHWLLGGSIGSPLLFSKGECGSPGSGPPGVPVLWGANGCVGLRSSVSVSGPGAAIPHTEQVSGDRGEEQLLLNRKNLQQNQAICYDLLEVEKQTLKKHWEEKREPVRDPQTGVVVGGIFGMLIFIAVIIGIVFLIRKYQQGTEGPPKHKPPPPVKAGSSTEMLNKPSEPPTATEIVPLSPGDVYYEPTGGEPVTVTNTHYICTNTNVHTDLKQGFLRLGDIL</sequence>
<protein>
    <submittedName>
        <fullName evidence="3">Uncharacterized protein</fullName>
    </submittedName>
</protein>
<comment type="caution">
    <text evidence="3">The sequence shown here is derived from an EMBL/GenBank/DDBJ whole genome shotgun (WGS) entry which is preliminary data.</text>
</comment>